<feature type="chain" id="PRO_5040988778" evidence="2">
    <location>
        <begin position="22"/>
        <end position="245"/>
    </location>
</feature>
<evidence type="ECO:0000256" key="1">
    <source>
        <dbReference type="SAM" id="MobiDB-lite"/>
    </source>
</evidence>
<dbReference type="AlphaFoldDB" id="A0A9X3S5X2"/>
<proteinExistence type="predicted"/>
<name>A0A9X3S5X2_9ACTN</name>
<dbReference type="Proteomes" id="UP001149140">
    <property type="component" value="Unassembled WGS sequence"/>
</dbReference>
<comment type="caution">
    <text evidence="3">The sequence shown here is derived from an EMBL/GenBank/DDBJ whole genome shotgun (WGS) entry which is preliminary data.</text>
</comment>
<keyword evidence="4" id="KW-1185">Reference proteome</keyword>
<dbReference type="NCBIfam" id="NF033206">
    <property type="entry name" value="ScyE_fam"/>
    <property type="match status" value="1"/>
</dbReference>
<gene>
    <name evidence="3" type="ORF">OM076_37655</name>
</gene>
<accession>A0A9X3S5X2</accession>
<dbReference type="EMBL" id="JAPDOD010000057">
    <property type="protein sequence ID" value="MDA0166052.1"/>
    <property type="molecule type" value="Genomic_DNA"/>
</dbReference>
<feature type="compositionally biased region" description="Polar residues" evidence="1">
    <location>
        <begin position="190"/>
        <end position="201"/>
    </location>
</feature>
<feature type="region of interest" description="Disordered" evidence="1">
    <location>
        <begin position="169"/>
        <end position="245"/>
    </location>
</feature>
<reference evidence="3" key="1">
    <citation type="submission" date="2022-10" db="EMBL/GenBank/DDBJ databases">
        <title>The WGS of Solirubrobacter ginsenosidimutans DSM 21036.</title>
        <authorList>
            <person name="Jiang Z."/>
        </authorList>
    </citation>
    <scope>NUCLEOTIDE SEQUENCE</scope>
    <source>
        <strain evidence="3">DSM 21036</strain>
    </source>
</reference>
<feature type="signal peptide" evidence="2">
    <location>
        <begin position="1"/>
        <end position="21"/>
    </location>
</feature>
<evidence type="ECO:0000313" key="3">
    <source>
        <dbReference type="EMBL" id="MDA0166052.1"/>
    </source>
</evidence>
<evidence type="ECO:0000313" key="4">
    <source>
        <dbReference type="Proteomes" id="UP001149140"/>
    </source>
</evidence>
<sequence length="245" mass="25374">MLPTVALGIGLALSSTGVAVAQSSDTIVMSGLHNPRGLTFGAADRRDRFEDGPHAALYVAEAGTGGDLRCATIRGPVCVGLTGSISRYWHGRQQLVAQGLPSYAPFAPPSAGAVGPSDVSFAGGRGYVLIGLAANPDVRAQLAEHFGWIARFRSNGRVTYTVDVSAHETQANPDGGLVESNPNGLLATQAHASSPTPQPTACSPWIASDRSQRSPYSPRVPRAAPPTPSPPRSRVGRTARSTSVS</sequence>
<protein>
    <submittedName>
        <fullName evidence="3">ScyD/ScyE family protein</fullName>
    </submittedName>
</protein>
<evidence type="ECO:0000256" key="2">
    <source>
        <dbReference type="SAM" id="SignalP"/>
    </source>
</evidence>
<dbReference type="InterPro" id="IPR048031">
    <property type="entry name" value="ScyD/ScyE-like"/>
</dbReference>
<organism evidence="3 4">
    <name type="scientific">Solirubrobacter ginsenosidimutans</name>
    <dbReference type="NCBI Taxonomy" id="490573"/>
    <lineage>
        <taxon>Bacteria</taxon>
        <taxon>Bacillati</taxon>
        <taxon>Actinomycetota</taxon>
        <taxon>Thermoleophilia</taxon>
        <taxon>Solirubrobacterales</taxon>
        <taxon>Solirubrobacteraceae</taxon>
        <taxon>Solirubrobacter</taxon>
    </lineage>
</organism>
<keyword evidence="2" id="KW-0732">Signal</keyword>